<evidence type="ECO:0000256" key="5">
    <source>
        <dbReference type="ARBA" id="ARBA00022691"/>
    </source>
</evidence>
<evidence type="ECO:0000259" key="7">
    <source>
        <dbReference type="Pfam" id="PF00590"/>
    </source>
</evidence>
<comment type="catalytic activity">
    <reaction evidence="6">
        <text>cytidine(1402) in 16S rRNA + S-adenosyl-L-methionine = 2'-O-methylcytidine(1402) in 16S rRNA + S-adenosyl-L-homocysteine + H(+)</text>
        <dbReference type="Rhea" id="RHEA:42924"/>
        <dbReference type="Rhea" id="RHEA-COMP:10285"/>
        <dbReference type="Rhea" id="RHEA-COMP:10286"/>
        <dbReference type="ChEBI" id="CHEBI:15378"/>
        <dbReference type="ChEBI" id="CHEBI:57856"/>
        <dbReference type="ChEBI" id="CHEBI:59789"/>
        <dbReference type="ChEBI" id="CHEBI:74495"/>
        <dbReference type="ChEBI" id="CHEBI:82748"/>
        <dbReference type="EC" id="2.1.1.198"/>
    </reaction>
</comment>
<gene>
    <name evidence="6 8" type="primary">rsmI</name>
    <name evidence="8" type="ORF">H8730_01635</name>
</gene>
<dbReference type="PANTHER" id="PTHR46111">
    <property type="entry name" value="RIBOSOMAL RNA SMALL SUBUNIT METHYLTRANSFERASE I"/>
    <property type="match status" value="1"/>
</dbReference>
<dbReference type="InterPro" id="IPR018063">
    <property type="entry name" value="SAM_MeTrfase_RsmI_CS"/>
</dbReference>
<evidence type="ECO:0000256" key="4">
    <source>
        <dbReference type="ARBA" id="ARBA00022679"/>
    </source>
</evidence>
<dbReference type="InterPro" id="IPR014776">
    <property type="entry name" value="4pyrrole_Mease_sub2"/>
</dbReference>
<dbReference type="Gene3D" id="3.30.950.10">
    <property type="entry name" value="Methyltransferase, Cobalt-precorrin-4 Transmethylase, Domain 2"/>
    <property type="match status" value="1"/>
</dbReference>
<evidence type="ECO:0000256" key="6">
    <source>
        <dbReference type="HAMAP-Rule" id="MF_01877"/>
    </source>
</evidence>
<dbReference type="PANTHER" id="PTHR46111:SF1">
    <property type="entry name" value="RIBOSOMAL RNA SMALL SUBUNIT METHYLTRANSFERASE I"/>
    <property type="match status" value="1"/>
</dbReference>
<proteinExistence type="inferred from homology"/>
<dbReference type="InterPro" id="IPR008189">
    <property type="entry name" value="rRNA_ssu_MeTfrase_I"/>
</dbReference>
<keyword evidence="1 6" id="KW-0963">Cytoplasm</keyword>
<dbReference type="SUPFAM" id="SSF53790">
    <property type="entry name" value="Tetrapyrrole methylase"/>
    <property type="match status" value="1"/>
</dbReference>
<reference evidence="8" key="1">
    <citation type="submission" date="2020-08" db="EMBL/GenBank/DDBJ databases">
        <title>Genome public.</title>
        <authorList>
            <person name="Liu C."/>
            <person name="Sun Q."/>
        </authorList>
    </citation>
    <scope>NUCLEOTIDE SEQUENCE</scope>
    <source>
        <strain evidence="8">NSJ-32</strain>
    </source>
</reference>
<protein>
    <recommendedName>
        <fullName evidence="6">Ribosomal RNA small subunit methyltransferase I</fullName>
        <ecNumber evidence="6">2.1.1.198</ecNumber>
    </recommendedName>
    <alternativeName>
        <fullName evidence="6">16S rRNA 2'-O-ribose C1402 methyltransferase</fullName>
    </alternativeName>
    <alternativeName>
        <fullName evidence="6">rRNA (cytidine-2'-O-)-methyltransferase RsmI</fullName>
    </alternativeName>
</protein>
<dbReference type="Pfam" id="PF00590">
    <property type="entry name" value="TP_methylase"/>
    <property type="match status" value="1"/>
</dbReference>
<organism evidence="8 9">
    <name type="scientific">Bianquea renquensis</name>
    <dbReference type="NCBI Taxonomy" id="2763661"/>
    <lineage>
        <taxon>Bacteria</taxon>
        <taxon>Bacillati</taxon>
        <taxon>Bacillota</taxon>
        <taxon>Clostridia</taxon>
        <taxon>Eubacteriales</taxon>
        <taxon>Bianqueaceae</taxon>
        <taxon>Bianquea</taxon>
    </lineage>
</organism>
<dbReference type="Gene3D" id="3.40.1010.10">
    <property type="entry name" value="Cobalt-precorrin-4 Transmethylase, Domain 1"/>
    <property type="match status" value="1"/>
</dbReference>
<dbReference type="NCBIfam" id="TIGR00096">
    <property type="entry name" value="16S rRNA (cytidine(1402)-2'-O)-methyltransferase"/>
    <property type="match status" value="1"/>
</dbReference>
<keyword evidence="3 6" id="KW-0489">Methyltransferase</keyword>
<keyword evidence="4 6" id="KW-0808">Transferase</keyword>
<comment type="subcellular location">
    <subcellularLocation>
        <location evidence="6">Cytoplasm</location>
    </subcellularLocation>
</comment>
<keyword evidence="9" id="KW-1185">Reference proteome</keyword>
<dbReference type="EMBL" id="JACRSQ010000002">
    <property type="protein sequence ID" value="MBC8542254.1"/>
    <property type="molecule type" value="Genomic_DNA"/>
</dbReference>
<evidence type="ECO:0000256" key="1">
    <source>
        <dbReference type="ARBA" id="ARBA00022490"/>
    </source>
</evidence>
<dbReference type="GO" id="GO:0070677">
    <property type="term" value="F:rRNA (cytosine-2'-O-)-methyltransferase activity"/>
    <property type="evidence" value="ECO:0007669"/>
    <property type="project" value="UniProtKB-UniRule"/>
</dbReference>
<feature type="domain" description="Tetrapyrrole methylase" evidence="7">
    <location>
        <begin position="4"/>
        <end position="203"/>
    </location>
</feature>
<evidence type="ECO:0000256" key="3">
    <source>
        <dbReference type="ARBA" id="ARBA00022603"/>
    </source>
</evidence>
<dbReference type="AlphaFoldDB" id="A0A926HZL5"/>
<dbReference type="RefSeq" id="WP_177719101.1">
    <property type="nucleotide sequence ID" value="NZ_JACRSQ010000002.1"/>
</dbReference>
<dbReference type="PIRSF" id="PIRSF005917">
    <property type="entry name" value="MTase_YraL"/>
    <property type="match status" value="1"/>
</dbReference>
<dbReference type="HAMAP" id="MF_01877">
    <property type="entry name" value="16SrRNA_methyltr_I"/>
    <property type="match status" value="1"/>
</dbReference>
<dbReference type="GO" id="GO:0005737">
    <property type="term" value="C:cytoplasm"/>
    <property type="evidence" value="ECO:0007669"/>
    <property type="project" value="UniProtKB-SubCell"/>
</dbReference>
<evidence type="ECO:0000313" key="9">
    <source>
        <dbReference type="Proteomes" id="UP000657006"/>
    </source>
</evidence>
<dbReference type="EC" id="2.1.1.198" evidence="6"/>
<name>A0A926HZL5_9FIRM</name>
<dbReference type="FunFam" id="3.40.1010.10:FF:000002">
    <property type="entry name" value="Ribosomal RNA small subunit methyltransferase I"/>
    <property type="match status" value="1"/>
</dbReference>
<dbReference type="FunFam" id="3.30.950.10:FF:000002">
    <property type="entry name" value="Ribosomal RNA small subunit methyltransferase I"/>
    <property type="match status" value="1"/>
</dbReference>
<dbReference type="PROSITE" id="PS01296">
    <property type="entry name" value="RSMI"/>
    <property type="match status" value="1"/>
</dbReference>
<keyword evidence="2 6" id="KW-0698">rRNA processing</keyword>
<keyword evidence="5 6" id="KW-0949">S-adenosyl-L-methionine</keyword>
<evidence type="ECO:0000256" key="2">
    <source>
        <dbReference type="ARBA" id="ARBA00022552"/>
    </source>
</evidence>
<dbReference type="CDD" id="cd11648">
    <property type="entry name" value="RsmI"/>
    <property type="match status" value="1"/>
</dbReference>
<accession>A0A926HZL5</accession>
<comment type="function">
    <text evidence="6">Catalyzes the 2'-O-methylation of the ribose of cytidine 1402 (C1402) in 16S rRNA.</text>
</comment>
<dbReference type="InterPro" id="IPR000878">
    <property type="entry name" value="4pyrrol_Mease"/>
</dbReference>
<sequence length="277" mass="31329">MQGKLYVCATPIGNLEDITQRVLQTLRTVDLIAAEDTRHTKKLLNHYEIHTPLISYHQHNERERSLELLQMLRDGKQIALVSDAGTPAISDPGQILVRRCREEGLAVTALPGACALITALSMSGLDSRRFVFEGFLPANKKERAVVLDRLVEETRTVILYEAPHRLVETLQALYQAVGDRKAAAVRELTKKYEDIHMAPLGELCAFYGETEPKGEFVLLLEGREEAQLTQERQAQWETLSLTEHMAVYAHLPEKEAMKQVAKDRGVSKRDIYEQLKT</sequence>
<comment type="caution">
    <text evidence="8">The sequence shown here is derived from an EMBL/GenBank/DDBJ whole genome shotgun (WGS) entry which is preliminary data.</text>
</comment>
<dbReference type="InterPro" id="IPR035996">
    <property type="entry name" value="4pyrrol_Methylase_sf"/>
</dbReference>
<dbReference type="InterPro" id="IPR014777">
    <property type="entry name" value="4pyrrole_Mease_sub1"/>
</dbReference>
<evidence type="ECO:0000313" key="8">
    <source>
        <dbReference type="EMBL" id="MBC8542254.1"/>
    </source>
</evidence>
<comment type="similarity">
    <text evidence="6">Belongs to the methyltransferase superfamily. RsmI family.</text>
</comment>
<dbReference type="Proteomes" id="UP000657006">
    <property type="component" value="Unassembled WGS sequence"/>
</dbReference>